<accession>A0A6P1YD39</accession>
<sequence length="107" mass="12430">MYKLKKGTDSLYLGKGLFFYSNKTYSEEDLKEVSEKAKEKYFEEIKLEKEQGKLGFIVDETYTEESLKKMVKAEQEKVLKSLGLNPKEYKNESERIKAILSTIKAGE</sequence>
<reference evidence="2 3" key="1">
    <citation type="submission" date="2020-02" db="EMBL/GenBank/DDBJ databases">
        <title>Thermophilic hydrogen producing bacteria, Caloranaerobacter azorensis.</title>
        <authorList>
            <person name="Baek K."/>
        </authorList>
    </citation>
    <scope>NUCLEOTIDE SEQUENCE [LARGE SCALE GENOMIC DNA]</scope>
    <source>
        <strain evidence="2 3">T3-1</strain>
    </source>
</reference>
<evidence type="ECO:0000313" key="2">
    <source>
        <dbReference type="EMBL" id="QIB26095.1"/>
    </source>
</evidence>
<evidence type="ECO:0000313" key="3">
    <source>
        <dbReference type="Proteomes" id="UP000464452"/>
    </source>
</evidence>
<dbReference type="Proteomes" id="UP000464452">
    <property type="component" value="Chromosome"/>
</dbReference>
<feature type="domain" description="YqbF C-terminal" evidence="1">
    <location>
        <begin position="63"/>
        <end position="100"/>
    </location>
</feature>
<dbReference type="RefSeq" id="WP_163234275.1">
    <property type="nucleotide sequence ID" value="NZ_CP048617.1"/>
</dbReference>
<dbReference type="EMBL" id="CP048617">
    <property type="protein sequence ID" value="QIB26095.1"/>
    <property type="molecule type" value="Genomic_DNA"/>
</dbReference>
<dbReference type="Gene3D" id="1.10.720.10">
    <property type="match status" value="1"/>
</dbReference>
<proteinExistence type="predicted"/>
<organism evidence="2 3">
    <name type="scientific">Caloranaerobacter azorensis</name>
    <dbReference type="NCBI Taxonomy" id="116090"/>
    <lineage>
        <taxon>Bacteria</taxon>
        <taxon>Bacillati</taxon>
        <taxon>Bacillota</taxon>
        <taxon>Tissierellia</taxon>
        <taxon>Tissierellales</taxon>
        <taxon>Thermohalobacteraceae</taxon>
        <taxon>Caloranaerobacter</taxon>
    </lineage>
</organism>
<protein>
    <recommendedName>
        <fullName evidence="1">YqbF C-terminal domain-containing protein</fullName>
    </recommendedName>
</protein>
<dbReference type="SUPFAM" id="SSF68912">
    <property type="entry name" value="Rho N-terminal domain-like"/>
    <property type="match status" value="1"/>
</dbReference>
<dbReference type="Pfam" id="PF21488">
    <property type="entry name" value="YqbF_HeH"/>
    <property type="match status" value="1"/>
</dbReference>
<evidence type="ECO:0000259" key="1">
    <source>
        <dbReference type="Pfam" id="PF21488"/>
    </source>
</evidence>
<dbReference type="KEGG" id="cazo:G3A45_01485"/>
<name>A0A6P1YD39_9FIRM</name>
<dbReference type="InterPro" id="IPR036269">
    <property type="entry name" value="Rho_N_sf"/>
</dbReference>
<dbReference type="InterPro" id="IPR048424">
    <property type="entry name" value="YqbF_HeH"/>
</dbReference>
<dbReference type="AlphaFoldDB" id="A0A6P1YD39"/>
<gene>
    <name evidence="2" type="ORF">G3A45_01485</name>
</gene>